<dbReference type="EMBL" id="LKTP01000012">
    <property type="protein sequence ID" value="KRG29157.1"/>
    <property type="molecule type" value="Genomic_DNA"/>
</dbReference>
<comment type="caution">
    <text evidence="3">The sequence shown here is derived from an EMBL/GenBank/DDBJ whole genome shotgun (WGS) entry which is preliminary data.</text>
</comment>
<dbReference type="InterPro" id="IPR018638">
    <property type="entry name" value="DUF2061_membrane"/>
</dbReference>
<dbReference type="Proteomes" id="UP000051643">
    <property type="component" value="Unassembled WGS sequence"/>
</dbReference>
<feature type="domain" description="DUF2061" evidence="2">
    <location>
        <begin position="9"/>
        <end position="59"/>
    </location>
</feature>
<evidence type="ECO:0000313" key="3">
    <source>
        <dbReference type="EMBL" id="KRG29157.1"/>
    </source>
</evidence>
<sequence>MAKSYKRHIAKSITWRIIGTADTILLAWLISGDPLTGLQIGFAEVVTKMLLYYLHERVWFRIRAGITKNGDSKKRHIAKTITWRVVGTIDTMVLAWVISGDPMVGLQVGGAEVVTKMILYYLHERGWYKIDYGLKQRRKRIKEQQEAFNK</sequence>
<gene>
    <name evidence="3" type="ORF">APR42_04295</name>
</gene>
<evidence type="ECO:0000256" key="1">
    <source>
        <dbReference type="SAM" id="Phobius"/>
    </source>
</evidence>
<dbReference type="AlphaFoldDB" id="A0A0Q9Z874"/>
<dbReference type="OrthoDB" id="197461at2"/>
<evidence type="ECO:0000259" key="2">
    <source>
        <dbReference type="Pfam" id="PF09834"/>
    </source>
</evidence>
<reference evidence="3" key="1">
    <citation type="submission" date="2015-10" db="EMBL/GenBank/DDBJ databases">
        <title>Draft genome sequence of Salegentibacter mishustinae KCTC 12263.</title>
        <authorList>
            <person name="Lin W."/>
            <person name="Zheng Q."/>
        </authorList>
    </citation>
    <scope>NUCLEOTIDE SEQUENCE [LARGE SCALE GENOMIC DNA]</scope>
    <source>
        <strain evidence="3">KCTC 12263</strain>
    </source>
</reference>
<dbReference type="STRING" id="270918.APR42_04295"/>
<organism evidence="3 4">
    <name type="scientific">Salegentibacter mishustinae</name>
    <dbReference type="NCBI Taxonomy" id="270918"/>
    <lineage>
        <taxon>Bacteria</taxon>
        <taxon>Pseudomonadati</taxon>
        <taxon>Bacteroidota</taxon>
        <taxon>Flavobacteriia</taxon>
        <taxon>Flavobacteriales</taxon>
        <taxon>Flavobacteriaceae</taxon>
        <taxon>Salegentibacter</taxon>
    </lineage>
</organism>
<keyword evidence="1" id="KW-0812">Transmembrane</keyword>
<feature type="transmembrane region" description="Helical" evidence="1">
    <location>
        <begin position="36"/>
        <end position="54"/>
    </location>
</feature>
<keyword evidence="4" id="KW-1185">Reference proteome</keyword>
<dbReference type="Pfam" id="PF09834">
    <property type="entry name" value="DUF2061"/>
    <property type="match status" value="2"/>
</dbReference>
<proteinExistence type="predicted"/>
<accession>A0A0Q9Z874</accession>
<protein>
    <recommendedName>
        <fullName evidence="2">DUF2061 domain-containing protein</fullName>
    </recommendedName>
</protein>
<dbReference type="RefSeq" id="WP_057481629.1">
    <property type="nucleotide sequence ID" value="NZ_BMWR01000003.1"/>
</dbReference>
<evidence type="ECO:0000313" key="4">
    <source>
        <dbReference type="Proteomes" id="UP000051643"/>
    </source>
</evidence>
<name>A0A0Q9Z874_9FLAO</name>
<keyword evidence="1" id="KW-0472">Membrane</keyword>
<keyword evidence="1" id="KW-1133">Transmembrane helix</keyword>
<feature type="domain" description="DUF2061" evidence="2">
    <location>
        <begin position="77"/>
        <end position="127"/>
    </location>
</feature>
<feature type="transmembrane region" description="Helical" evidence="1">
    <location>
        <begin position="12"/>
        <end position="30"/>
    </location>
</feature>